<accession>A1VW34</accession>
<evidence type="ECO:0008006" key="3">
    <source>
        <dbReference type="Google" id="ProtNLM"/>
    </source>
</evidence>
<protein>
    <recommendedName>
        <fullName evidence="3">Transposase</fullName>
    </recommendedName>
</protein>
<dbReference type="Proteomes" id="UP000000644">
    <property type="component" value="Plasmid pPNAP02"/>
</dbReference>
<evidence type="ECO:0000313" key="1">
    <source>
        <dbReference type="EMBL" id="ABM39862.1"/>
    </source>
</evidence>
<dbReference type="KEGG" id="pna:Pnap_4594"/>
<gene>
    <name evidence="1" type="ordered locus">Pnap_4594</name>
</gene>
<evidence type="ECO:0000313" key="2">
    <source>
        <dbReference type="Proteomes" id="UP000000644"/>
    </source>
</evidence>
<keyword evidence="1" id="KW-0614">Plasmid</keyword>
<organism evidence="1 2">
    <name type="scientific">Polaromonas naphthalenivorans (strain CJ2)</name>
    <dbReference type="NCBI Taxonomy" id="365044"/>
    <lineage>
        <taxon>Bacteria</taxon>
        <taxon>Pseudomonadati</taxon>
        <taxon>Pseudomonadota</taxon>
        <taxon>Betaproteobacteria</taxon>
        <taxon>Burkholderiales</taxon>
        <taxon>Comamonadaceae</taxon>
        <taxon>Polaromonas</taxon>
    </lineage>
</organism>
<dbReference type="GO" id="GO:0003676">
    <property type="term" value="F:nucleic acid binding"/>
    <property type="evidence" value="ECO:0007669"/>
    <property type="project" value="InterPro"/>
</dbReference>
<sequence>MLYQPSYSPDRWPFENCWAKRKTFLRAAKGPTREVLDTALKQPLDTVTAWDARGWFAHSGYPCSEGQTAAKHDSVRLAIDG</sequence>
<proteinExistence type="predicted"/>
<geneLocation type="plasmid" evidence="1 2">
    <name>pPNAP02</name>
</geneLocation>
<dbReference type="AlphaFoldDB" id="A1VW34"/>
<dbReference type="eggNOG" id="COG3335">
    <property type="taxonomic scope" value="Bacteria"/>
</dbReference>
<dbReference type="Gene3D" id="3.30.420.10">
    <property type="entry name" value="Ribonuclease H-like superfamily/Ribonuclease H"/>
    <property type="match status" value="1"/>
</dbReference>
<keyword evidence="2" id="KW-1185">Reference proteome</keyword>
<dbReference type="InterPro" id="IPR036397">
    <property type="entry name" value="RNaseH_sf"/>
</dbReference>
<reference evidence="2" key="1">
    <citation type="journal article" date="2009" name="Environ. Microbiol.">
        <title>The genome of Polaromonas naphthalenivorans strain CJ2, isolated from coal tar-contaminated sediment, reveals physiological and metabolic versatility and evolution through extensive horizontal gene transfer.</title>
        <authorList>
            <person name="Yagi J.M."/>
            <person name="Sims D."/>
            <person name="Brettin T."/>
            <person name="Bruce D."/>
            <person name="Madsen E.L."/>
        </authorList>
    </citation>
    <scope>NUCLEOTIDE SEQUENCE [LARGE SCALE GENOMIC DNA]</scope>
    <source>
        <strain evidence="2">CJ2</strain>
        <plasmid evidence="2">Plasmid pPNAP02</plasmid>
    </source>
</reference>
<dbReference type="EMBL" id="CP000531">
    <property type="protein sequence ID" value="ABM39862.1"/>
    <property type="molecule type" value="Genomic_DNA"/>
</dbReference>
<dbReference type="HOGENOM" id="CLU_2570889_0_0_4"/>
<name>A1VW34_POLNA</name>